<keyword evidence="2" id="KW-1185">Reference proteome</keyword>
<name>A0A564Y8E4_HYMDI</name>
<sequence>MSHLSSISYAPVINFQLSNAHLSNPTLGLLNSGKASFFYPIRKIISSMEGCRVYLDLAPKVALPGISAPLLASTPPLGHNLIQQNWCDKQDCKPVRGVHPE</sequence>
<dbReference type="AlphaFoldDB" id="A0A564Y8E4"/>
<gene>
    <name evidence="1" type="ORF">WMSIL1_LOCUS4074</name>
</gene>
<protein>
    <submittedName>
        <fullName evidence="1">Uncharacterized protein</fullName>
    </submittedName>
</protein>
<dbReference type="EMBL" id="CABIJS010000111">
    <property type="protein sequence ID" value="VUZ43551.1"/>
    <property type="molecule type" value="Genomic_DNA"/>
</dbReference>
<reference evidence="1 2" key="1">
    <citation type="submission" date="2019-07" db="EMBL/GenBank/DDBJ databases">
        <authorList>
            <person name="Jastrzebski P J."/>
            <person name="Paukszto L."/>
            <person name="Jastrzebski P J."/>
        </authorList>
    </citation>
    <scope>NUCLEOTIDE SEQUENCE [LARGE SCALE GENOMIC DNA]</scope>
    <source>
        <strain evidence="1 2">WMS-il1</strain>
    </source>
</reference>
<proteinExistence type="predicted"/>
<organism evidence="1 2">
    <name type="scientific">Hymenolepis diminuta</name>
    <name type="common">Rat tapeworm</name>
    <dbReference type="NCBI Taxonomy" id="6216"/>
    <lineage>
        <taxon>Eukaryota</taxon>
        <taxon>Metazoa</taxon>
        <taxon>Spiralia</taxon>
        <taxon>Lophotrochozoa</taxon>
        <taxon>Platyhelminthes</taxon>
        <taxon>Cestoda</taxon>
        <taxon>Eucestoda</taxon>
        <taxon>Cyclophyllidea</taxon>
        <taxon>Hymenolepididae</taxon>
        <taxon>Hymenolepis</taxon>
    </lineage>
</organism>
<evidence type="ECO:0000313" key="1">
    <source>
        <dbReference type="EMBL" id="VUZ43551.1"/>
    </source>
</evidence>
<dbReference type="Proteomes" id="UP000321570">
    <property type="component" value="Unassembled WGS sequence"/>
</dbReference>
<accession>A0A564Y8E4</accession>
<evidence type="ECO:0000313" key="2">
    <source>
        <dbReference type="Proteomes" id="UP000321570"/>
    </source>
</evidence>